<sequence length="90" mass="10568">MYLSARLYGDKAQSRLEDAVDLVDKGQYRLIGDRFTLQYFARLKCLSVSGEYSTEQYAIVLQKNSVYQEYFQSIIYDLINNGEMKKMTDR</sequence>
<evidence type="ECO:0000313" key="2">
    <source>
        <dbReference type="Proteomes" id="UP000281553"/>
    </source>
</evidence>
<proteinExistence type="predicted"/>
<dbReference type="EMBL" id="UYRU01086033">
    <property type="protein sequence ID" value="VDN34837.1"/>
    <property type="molecule type" value="Genomic_DNA"/>
</dbReference>
<gene>
    <name evidence="1" type="ORF">DILT_LOCUS16614</name>
</gene>
<dbReference type="Proteomes" id="UP000281553">
    <property type="component" value="Unassembled WGS sequence"/>
</dbReference>
<organism evidence="1 2">
    <name type="scientific">Dibothriocephalus latus</name>
    <name type="common">Fish tapeworm</name>
    <name type="synonym">Diphyllobothrium latum</name>
    <dbReference type="NCBI Taxonomy" id="60516"/>
    <lineage>
        <taxon>Eukaryota</taxon>
        <taxon>Metazoa</taxon>
        <taxon>Spiralia</taxon>
        <taxon>Lophotrochozoa</taxon>
        <taxon>Platyhelminthes</taxon>
        <taxon>Cestoda</taxon>
        <taxon>Eucestoda</taxon>
        <taxon>Diphyllobothriidea</taxon>
        <taxon>Diphyllobothriidae</taxon>
        <taxon>Dibothriocephalus</taxon>
    </lineage>
</organism>
<dbReference type="OrthoDB" id="10638968at2759"/>
<name>A0A3P7NKA2_DIBLA</name>
<protein>
    <submittedName>
        <fullName evidence="1">Uncharacterized protein</fullName>
    </submittedName>
</protein>
<reference evidence="1 2" key="1">
    <citation type="submission" date="2018-11" db="EMBL/GenBank/DDBJ databases">
        <authorList>
            <consortium name="Pathogen Informatics"/>
        </authorList>
    </citation>
    <scope>NUCLEOTIDE SEQUENCE [LARGE SCALE GENOMIC DNA]</scope>
</reference>
<dbReference type="SUPFAM" id="SSF53850">
    <property type="entry name" value="Periplasmic binding protein-like II"/>
    <property type="match status" value="1"/>
</dbReference>
<dbReference type="Gene3D" id="3.40.190.10">
    <property type="entry name" value="Periplasmic binding protein-like II"/>
    <property type="match status" value="2"/>
</dbReference>
<dbReference type="AlphaFoldDB" id="A0A3P7NKA2"/>
<accession>A0A3P7NKA2</accession>
<keyword evidence="2" id="KW-1185">Reference proteome</keyword>
<evidence type="ECO:0000313" key="1">
    <source>
        <dbReference type="EMBL" id="VDN34837.1"/>
    </source>
</evidence>